<proteinExistence type="predicted"/>
<evidence type="ECO:0000313" key="2">
    <source>
        <dbReference type="Proteomes" id="UP001281761"/>
    </source>
</evidence>
<keyword evidence="2" id="KW-1185">Reference proteome</keyword>
<accession>A0ABQ9XMT6</accession>
<evidence type="ECO:0000313" key="1">
    <source>
        <dbReference type="EMBL" id="KAK2952712.1"/>
    </source>
</evidence>
<protein>
    <submittedName>
        <fullName evidence="1">Uncharacterized protein</fullName>
    </submittedName>
</protein>
<dbReference type="EMBL" id="JARBJD010000100">
    <property type="protein sequence ID" value="KAK2952712.1"/>
    <property type="molecule type" value="Genomic_DNA"/>
</dbReference>
<organism evidence="1 2">
    <name type="scientific">Blattamonas nauphoetae</name>
    <dbReference type="NCBI Taxonomy" id="2049346"/>
    <lineage>
        <taxon>Eukaryota</taxon>
        <taxon>Metamonada</taxon>
        <taxon>Preaxostyla</taxon>
        <taxon>Oxymonadida</taxon>
        <taxon>Blattamonas</taxon>
    </lineage>
</organism>
<reference evidence="1 2" key="1">
    <citation type="journal article" date="2022" name="bioRxiv">
        <title>Genomics of Preaxostyla Flagellates Illuminates Evolutionary Transitions and the Path Towards Mitochondrial Loss.</title>
        <authorList>
            <person name="Novak L.V.F."/>
            <person name="Treitli S.C."/>
            <person name="Pyrih J."/>
            <person name="Halakuc P."/>
            <person name="Pipaliya S.V."/>
            <person name="Vacek V."/>
            <person name="Brzon O."/>
            <person name="Soukal P."/>
            <person name="Eme L."/>
            <person name="Dacks J.B."/>
            <person name="Karnkowska A."/>
            <person name="Elias M."/>
            <person name="Hampl V."/>
        </authorList>
    </citation>
    <scope>NUCLEOTIDE SEQUENCE [LARGE SCALE GENOMIC DNA]</scope>
    <source>
        <strain evidence="1">NAU3</strain>
        <tissue evidence="1">Gut</tissue>
    </source>
</reference>
<sequence length="252" mass="27906">MRREDLERTLEISLRIDREGGYRQDIVPHSIELNSLFGMSLRQLGWTTTLDSLHPPSPKRSSRFLDWDGQPIKKPNDQSKMFTSLVSMLKEGQSLDDSLVEKIILFLKQMSHSLDADSKVILCLLPSTSAESMHSFLTTITVFLSSSKHTIIAAFLEMLNSLLNRCSSQMHLALVKADLIPRLITTLNPQSLSFAEAVEIHSGLMSSRHGSSVSGEVHCIWWWSDMSGGGPVCGAVNGGSALQECEAPIRNP</sequence>
<name>A0ABQ9XMT6_9EUKA</name>
<comment type="caution">
    <text evidence="1">The sequence shown here is derived from an EMBL/GenBank/DDBJ whole genome shotgun (WGS) entry which is preliminary data.</text>
</comment>
<gene>
    <name evidence="1" type="ORF">BLNAU_12361</name>
</gene>
<dbReference type="Proteomes" id="UP001281761">
    <property type="component" value="Unassembled WGS sequence"/>
</dbReference>